<name>X6NGM0_RETFI</name>
<proteinExistence type="predicted"/>
<organism evidence="2 3">
    <name type="scientific">Reticulomyxa filosa</name>
    <dbReference type="NCBI Taxonomy" id="46433"/>
    <lineage>
        <taxon>Eukaryota</taxon>
        <taxon>Sar</taxon>
        <taxon>Rhizaria</taxon>
        <taxon>Retaria</taxon>
        <taxon>Foraminifera</taxon>
        <taxon>Monothalamids</taxon>
        <taxon>Reticulomyxidae</taxon>
        <taxon>Reticulomyxa</taxon>
    </lineage>
</organism>
<comment type="caution">
    <text evidence="2">The sequence shown here is derived from an EMBL/GenBank/DDBJ whole genome shotgun (WGS) entry which is preliminary data.</text>
</comment>
<dbReference type="AlphaFoldDB" id="X6NGM0"/>
<feature type="non-terminal residue" evidence="2">
    <location>
        <position position="1"/>
    </location>
</feature>
<sequence length="290" mass="34769">ITQIQEQMNQMDLSNQTNLQQAAHYASMEKIWQSKEIALQKEKEDLQKELEAKIENLQLAVNKTSTDMTNIRLEKEQIMEQEKKNNNNKQVHKLSERNKELETELAKKLSLDQECQHKEDLLCQQVWFFFFLLKKKKKMKMKMKHEQIGGTATKTIKRIGNLIDRKNKERGTTRTNTERRNTPLTATIEKYEALQKEWKEKENEWIEQVAIILMFFFFLVKQILKYNKDEMDLMSTEVTALKERERNHCFQKENAETALLQLKNKNAQLQEQVNIYAYEWLLFFPIHFSF</sequence>
<evidence type="ECO:0000313" key="3">
    <source>
        <dbReference type="Proteomes" id="UP000023152"/>
    </source>
</evidence>
<feature type="coiled-coil region" evidence="1">
    <location>
        <begin position="36"/>
        <end position="111"/>
    </location>
</feature>
<feature type="coiled-coil region" evidence="1">
    <location>
        <begin position="252"/>
        <end position="279"/>
    </location>
</feature>
<feature type="non-terminal residue" evidence="2">
    <location>
        <position position="290"/>
    </location>
</feature>
<reference evidence="2 3" key="1">
    <citation type="journal article" date="2013" name="Curr. Biol.">
        <title>The Genome of the Foraminiferan Reticulomyxa filosa.</title>
        <authorList>
            <person name="Glockner G."/>
            <person name="Hulsmann N."/>
            <person name="Schleicher M."/>
            <person name="Noegel A.A."/>
            <person name="Eichinger L."/>
            <person name="Gallinger C."/>
            <person name="Pawlowski J."/>
            <person name="Sierra R."/>
            <person name="Euteneuer U."/>
            <person name="Pillet L."/>
            <person name="Moustafa A."/>
            <person name="Platzer M."/>
            <person name="Groth M."/>
            <person name="Szafranski K."/>
            <person name="Schliwa M."/>
        </authorList>
    </citation>
    <scope>NUCLEOTIDE SEQUENCE [LARGE SCALE GENOMIC DNA]</scope>
</reference>
<dbReference type="EMBL" id="ASPP01008516">
    <property type="protein sequence ID" value="ETO25455.1"/>
    <property type="molecule type" value="Genomic_DNA"/>
</dbReference>
<evidence type="ECO:0000256" key="1">
    <source>
        <dbReference type="SAM" id="Coils"/>
    </source>
</evidence>
<gene>
    <name evidence="2" type="ORF">RFI_11682</name>
</gene>
<protein>
    <submittedName>
        <fullName evidence="2">Uncharacterized protein</fullName>
    </submittedName>
</protein>
<evidence type="ECO:0000313" key="2">
    <source>
        <dbReference type="EMBL" id="ETO25455.1"/>
    </source>
</evidence>
<keyword evidence="3" id="KW-1185">Reference proteome</keyword>
<dbReference type="Proteomes" id="UP000023152">
    <property type="component" value="Unassembled WGS sequence"/>
</dbReference>
<accession>X6NGM0</accession>
<keyword evidence="1" id="KW-0175">Coiled coil</keyword>